<feature type="domain" description="ATPase BadF/BadG/BcrA/BcrD type" evidence="1">
    <location>
        <begin position="11"/>
        <end position="206"/>
    </location>
</feature>
<dbReference type="CDD" id="cd24007">
    <property type="entry name" value="ASKHA_NBD_eukNAGK-like"/>
    <property type="match status" value="1"/>
</dbReference>
<comment type="caution">
    <text evidence="2">The sequence shown here is derived from an EMBL/GenBank/DDBJ whole genome shotgun (WGS) entry which is preliminary data.</text>
</comment>
<evidence type="ECO:0000313" key="2">
    <source>
        <dbReference type="EMBL" id="MBC2398397.1"/>
    </source>
</evidence>
<dbReference type="PANTHER" id="PTHR43190">
    <property type="entry name" value="N-ACETYL-D-GLUCOSAMINE KINASE"/>
    <property type="match status" value="1"/>
</dbReference>
<dbReference type="RefSeq" id="WP_051593138.1">
    <property type="nucleotide sequence ID" value="NZ_JAAZWO010000013.1"/>
</dbReference>
<sequence length="217" mass="23989">MKNKFSTIVKAVNDADIALASILKGEDGILTISGTGSISYGIYNNNVARSGGWGHILGDEDSGYYIAIEAFKRIVKERELGIKESELSRHILKKLNIWNNEEIKDFIYSSSKGDIAAVAPIVIEEANNDNKIAFQIVNNSAQALASITYNVYKKLCIKNNVKIGIKGSILVKSQLMNKLFKECAKTYIDDFIIIEDEVSSAKGAYYLAIKELNNKVI</sequence>
<dbReference type="PANTHER" id="PTHR43190:SF3">
    <property type="entry name" value="N-ACETYL-D-GLUCOSAMINE KINASE"/>
    <property type="match status" value="1"/>
</dbReference>
<reference evidence="2 3" key="1">
    <citation type="submission" date="2020-04" db="EMBL/GenBank/DDBJ databases">
        <title>Genomic insights into acetone-butanol-ethanol (ABE) fermentation by sequencing solventogenic clostridia strains.</title>
        <authorList>
            <person name="Brown S."/>
        </authorList>
    </citation>
    <scope>NUCLEOTIDE SEQUENCE [LARGE SCALE GENOMIC DNA]</scope>
    <source>
        <strain evidence="2 3">DJ011</strain>
    </source>
</reference>
<dbReference type="Gene3D" id="3.30.420.40">
    <property type="match status" value="1"/>
</dbReference>
<dbReference type="AlphaFoldDB" id="A0A923J0S4"/>
<evidence type="ECO:0000313" key="3">
    <source>
        <dbReference type="Proteomes" id="UP000563151"/>
    </source>
</evidence>
<proteinExistence type="predicted"/>
<organism evidence="2 3">
    <name type="scientific">Clostridium tetanomorphum</name>
    <dbReference type="NCBI Taxonomy" id="1553"/>
    <lineage>
        <taxon>Bacteria</taxon>
        <taxon>Bacillati</taxon>
        <taxon>Bacillota</taxon>
        <taxon>Clostridia</taxon>
        <taxon>Eubacteriales</taxon>
        <taxon>Clostridiaceae</taxon>
        <taxon>Clostridium</taxon>
    </lineage>
</organism>
<dbReference type="InterPro" id="IPR052519">
    <property type="entry name" value="Euk-type_GlcNAc_Kinase"/>
</dbReference>
<evidence type="ECO:0000259" key="1">
    <source>
        <dbReference type="Pfam" id="PF01869"/>
    </source>
</evidence>
<protein>
    <submittedName>
        <fullName evidence="2">ATPase</fullName>
    </submittedName>
</protein>
<gene>
    <name evidence="2" type="ORF">HGG79_11540</name>
</gene>
<dbReference type="Pfam" id="PF01869">
    <property type="entry name" value="BcrAD_BadFG"/>
    <property type="match status" value="1"/>
</dbReference>
<dbReference type="EMBL" id="JAAZWO010000013">
    <property type="protein sequence ID" value="MBC2398397.1"/>
    <property type="molecule type" value="Genomic_DNA"/>
</dbReference>
<name>A0A923J0S4_CLOTT</name>
<keyword evidence="3" id="KW-1185">Reference proteome</keyword>
<dbReference type="InterPro" id="IPR002731">
    <property type="entry name" value="ATPase_BadF"/>
</dbReference>
<dbReference type="SUPFAM" id="SSF53067">
    <property type="entry name" value="Actin-like ATPase domain"/>
    <property type="match status" value="1"/>
</dbReference>
<dbReference type="InterPro" id="IPR043129">
    <property type="entry name" value="ATPase_NBD"/>
</dbReference>
<accession>A0A923J0S4</accession>
<dbReference type="Proteomes" id="UP000563151">
    <property type="component" value="Unassembled WGS sequence"/>
</dbReference>